<proteinExistence type="predicted"/>
<comment type="caution">
    <text evidence="2">The sequence shown here is derived from an EMBL/GenBank/DDBJ whole genome shotgun (WGS) entry which is preliminary data.</text>
</comment>
<sequence length="223" mass="24749">MYQDDRRTIEESYASATASSDLRCDTREGAPRSDTDLLIAAGWSPSRIGAALLRLHTEWDGAEHLRPAAGADFSRAAQQRPADTQKPPQTPSAARAQAEKLAAEHNQQQAKLLMSHLKTMPVVREQLTLQLLKWKVEDAEQVAGALLRWWLAPNCHACHGRKFEVIPDTGRLSSKQCKPCGATGKLRIPHGEAGRRLANFMDDCVHRARQSIKKRLHPAAVRV</sequence>
<dbReference type="EMBL" id="NOIG01000005">
    <property type="protein sequence ID" value="OYD50704.1"/>
    <property type="molecule type" value="Genomic_DNA"/>
</dbReference>
<dbReference type="Proteomes" id="UP000215441">
    <property type="component" value="Unassembled WGS sequence"/>
</dbReference>
<evidence type="ECO:0000313" key="2">
    <source>
        <dbReference type="EMBL" id="OYD50704.1"/>
    </source>
</evidence>
<organism evidence="2 3">
    <name type="scientific">Acidovorax kalamii</name>
    <dbReference type="NCBI Taxonomy" id="2004485"/>
    <lineage>
        <taxon>Bacteria</taxon>
        <taxon>Pseudomonadati</taxon>
        <taxon>Pseudomonadota</taxon>
        <taxon>Betaproteobacteria</taxon>
        <taxon>Burkholderiales</taxon>
        <taxon>Comamonadaceae</taxon>
        <taxon>Acidovorax</taxon>
    </lineage>
</organism>
<gene>
    <name evidence="2" type="ORF">CBY09_08205</name>
</gene>
<dbReference type="OrthoDB" id="8852237at2"/>
<keyword evidence="3" id="KW-1185">Reference proteome</keyword>
<feature type="region of interest" description="Disordered" evidence="1">
    <location>
        <begin position="73"/>
        <end position="94"/>
    </location>
</feature>
<evidence type="ECO:0000256" key="1">
    <source>
        <dbReference type="SAM" id="MobiDB-lite"/>
    </source>
</evidence>
<feature type="region of interest" description="Disordered" evidence="1">
    <location>
        <begin position="1"/>
        <end position="30"/>
    </location>
</feature>
<protein>
    <submittedName>
        <fullName evidence="2">Uncharacterized protein</fullName>
    </submittedName>
</protein>
<reference evidence="2 3" key="1">
    <citation type="submission" date="2017-07" db="EMBL/GenBank/DDBJ databases">
        <title>Acidovorax KNDSW TSA 6 genome sequence and assembly.</title>
        <authorList>
            <person name="Mayilraj S."/>
        </authorList>
    </citation>
    <scope>NUCLEOTIDE SEQUENCE [LARGE SCALE GENOMIC DNA]</scope>
    <source>
        <strain evidence="2 3">KNDSW-TSA6</strain>
    </source>
</reference>
<feature type="compositionally biased region" description="Basic and acidic residues" evidence="1">
    <location>
        <begin position="1"/>
        <end position="10"/>
    </location>
</feature>
<dbReference type="RefSeq" id="WP_094288334.1">
    <property type="nucleotide sequence ID" value="NZ_NOIG01000005.1"/>
</dbReference>
<evidence type="ECO:0000313" key="3">
    <source>
        <dbReference type="Proteomes" id="UP000215441"/>
    </source>
</evidence>
<name>A0A235ENT5_9BURK</name>
<accession>A0A235ENT5</accession>
<dbReference type="AlphaFoldDB" id="A0A235ENT5"/>